<accession>A0A1T5KXI5</accession>
<keyword evidence="5" id="KW-1185">Reference proteome</keyword>
<gene>
    <name evidence="2" type="ORF">SAMN02194393_02152</name>
    <name evidence="3" type="ORF">SAMN02194393_02500</name>
    <name evidence="4" type="ORF">SAMN02194393_03463</name>
</gene>
<name>A0A1T5KXI5_9FIRM</name>
<evidence type="ECO:0000313" key="2">
    <source>
        <dbReference type="EMBL" id="SKC68484.1"/>
    </source>
</evidence>
<dbReference type="EMBL" id="FUZT01000008">
    <property type="protein sequence ID" value="SKC80232.1"/>
    <property type="molecule type" value="Genomic_DNA"/>
</dbReference>
<dbReference type="OrthoDB" id="1855641at2"/>
<dbReference type="STRING" id="36842.SAMN02194393_02152"/>
<organism evidence="2 5">
    <name type="scientific">Maledivibacter halophilus</name>
    <dbReference type="NCBI Taxonomy" id="36842"/>
    <lineage>
        <taxon>Bacteria</taxon>
        <taxon>Bacillati</taxon>
        <taxon>Bacillota</taxon>
        <taxon>Clostridia</taxon>
        <taxon>Peptostreptococcales</taxon>
        <taxon>Caminicellaceae</taxon>
        <taxon>Maledivibacter</taxon>
    </lineage>
</organism>
<dbReference type="EMBL" id="FUZT01000005">
    <property type="protein sequence ID" value="SKC68484.1"/>
    <property type="molecule type" value="Genomic_DNA"/>
</dbReference>
<dbReference type="EMBL" id="FUZT01000006">
    <property type="protein sequence ID" value="SKC71630.1"/>
    <property type="molecule type" value="Genomic_DNA"/>
</dbReference>
<dbReference type="RefSeq" id="WP_079491559.1">
    <property type="nucleotide sequence ID" value="NZ_FUZT01000005.1"/>
</dbReference>
<reference evidence="2 5" key="2">
    <citation type="submission" date="2017-02" db="EMBL/GenBank/DDBJ databases">
        <authorList>
            <person name="Peterson S.W."/>
        </authorList>
    </citation>
    <scope>NUCLEOTIDE SEQUENCE [LARGE SCALE GENOMIC DNA]</scope>
    <source>
        <strain evidence="2 5">M1</strain>
    </source>
</reference>
<dbReference type="AlphaFoldDB" id="A0A1T5KXI5"/>
<evidence type="ECO:0000256" key="1">
    <source>
        <dbReference type="SAM" id="MobiDB-lite"/>
    </source>
</evidence>
<proteinExistence type="predicted"/>
<dbReference type="Proteomes" id="UP000190285">
    <property type="component" value="Unassembled WGS sequence"/>
</dbReference>
<evidence type="ECO:0000313" key="5">
    <source>
        <dbReference type="Proteomes" id="UP000190285"/>
    </source>
</evidence>
<sequence length="131" mass="15417">MAKKKKYKKMTQKEKNERAKIRKKLREEGAIPPTKPRLNRSKFAKETVEEFQKDFKAYSDIPHLFEAISWMLPMVESEVKPKVSPEQVGVLKALKLALEIKKFHQDLKDKGETKYKPMDMYEKIIAPIIKL</sequence>
<reference evidence="5" key="1">
    <citation type="submission" date="2017-02" db="EMBL/GenBank/DDBJ databases">
        <authorList>
            <person name="Varghese N."/>
            <person name="Submissions S."/>
        </authorList>
    </citation>
    <scope>NUCLEOTIDE SEQUENCE [LARGE SCALE GENOMIC DNA]</scope>
    <source>
        <strain evidence="5">M1</strain>
    </source>
</reference>
<evidence type="ECO:0000313" key="4">
    <source>
        <dbReference type="EMBL" id="SKC80232.1"/>
    </source>
</evidence>
<protein>
    <submittedName>
        <fullName evidence="2">Uncharacterized protein</fullName>
    </submittedName>
</protein>
<feature type="compositionally biased region" description="Basic residues" evidence="1">
    <location>
        <begin position="1"/>
        <end position="10"/>
    </location>
</feature>
<feature type="region of interest" description="Disordered" evidence="1">
    <location>
        <begin position="1"/>
        <end position="39"/>
    </location>
</feature>
<evidence type="ECO:0000313" key="3">
    <source>
        <dbReference type="EMBL" id="SKC71630.1"/>
    </source>
</evidence>
<feature type="compositionally biased region" description="Basic and acidic residues" evidence="1">
    <location>
        <begin position="11"/>
        <end position="29"/>
    </location>
</feature>